<comment type="caution">
    <text evidence="1">The sequence shown here is derived from an EMBL/GenBank/DDBJ whole genome shotgun (WGS) entry which is preliminary data.</text>
</comment>
<accession>A0A8T0JTX2</accession>
<dbReference type="EMBL" id="JABFOF010000008">
    <property type="protein sequence ID" value="KAG2384066.1"/>
    <property type="molecule type" value="Genomic_DNA"/>
</dbReference>
<reference evidence="1 2" key="1">
    <citation type="submission" date="2020-05" db="EMBL/GenBank/DDBJ databases">
        <title>Vigna angularis (adzuki bean) Var. LongXiaoDou No. 4 denovo assembly.</title>
        <authorList>
            <person name="Xiang H."/>
        </authorList>
    </citation>
    <scope>NUCLEOTIDE SEQUENCE [LARGE SCALE GENOMIC DNA]</scope>
    <source>
        <tissue evidence="1">Leaf</tissue>
    </source>
</reference>
<sequence length="141" mass="15576">MANDPKQNEAQVTLILGPDSTHLKSLISHLMSSSNDQRSQPESLFNLCKQTCPESLLLGLAHLLHTAPKPETRTMSTILHCHLTRHHDSFFWPLLSPVARSSLHSVLLSSLQQEPIKSIPKKLCDTISELVATILPDDPSA</sequence>
<dbReference type="Gene3D" id="1.25.10.10">
    <property type="entry name" value="Leucine-rich Repeat Variant"/>
    <property type="match status" value="1"/>
</dbReference>
<organism evidence="1 2">
    <name type="scientific">Phaseolus angularis</name>
    <name type="common">Azuki bean</name>
    <name type="synonym">Vigna angularis</name>
    <dbReference type="NCBI Taxonomy" id="3914"/>
    <lineage>
        <taxon>Eukaryota</taxon>
        <taxon>Viridiplantae</taxon>
        <taxon>Streptophyta</taxon>
        <taxon>Embryophyta</taxon>
        <taxon>Tracheophyta</taxon>
        <taxon>Spermatophyta</taxon>
        <taxon>Magnoliopsida</taxon>
        <taxon>eudicotyledons</taxon>
        <taxon>Gunneridae</taxon>
        <taxon>Pentapetalae</taxon>
        <taxon>rosids</taxon>
        <taxon>fabids</taxon>
        <taxon>Fabales</taxon>
        <taxon>Fabaceae</taxon>
        <taxon>Papilionoideae</taxon>
        <taxon>50 kb inversion clade</taxon>
        <taxon>NPAAA clade</taxon>
        <taxon>indigoferoid/millettioid clade</taxon>
        <taxon>Phaseoleae</taxon>
        <taxon>Vigna</taxon>
    </lineage>
</organism>
<dbReference type="Proteomes" id="UP000743370">
    <property type="component" value="Unassembled WGS sequence"/>
</dbReference>
<dbReference type="AlphaFoldDB" id="A0A8T0JTX2"/>
<name>A0A8T0JTX2_PHAAN</name>
<dbReference type="InterPro" id="IPR016024">
    <property type="entry name" value="ARM-type_fold"/>
</dbReference>
<evidence type="ECO:0000313" key="1">
    <source>
        <dbReference type="EMBL" id="KAG2384066.1"/>
    </source>
</evidence>
<proteinExistence type="predicted"/>
<gene>
    <name evidence="1" type="ORF">HKW66_Vig0151710</name>
</gene>
<protein>
    <submittedName>
        <fullName evidence="1">Uncharacterized protein</fullName>
    </submittedName>
</protein>
<evidence type="ECO:0000313" key="2">
    <source>
        <dbReference type="Proteomes" id="UP000743370"/>
    </source>
</evidence>
<dbReference type="SUPFAM" id="SSF48371">
    <property type="entry name" value="ARM repeat"/>
    <property type="match status" value="1"/>
</dbReference>
<dbReference type="InterPro" id="IPR011989">
    <property type="entry name" value="ARM-like"/>
</dbReference>